<evidence type="ECO:0000313" key="2">
    <source>
        <dbReference type="Proteomes" id="UP000267606"/>
    </source>
</evidence>
<sequence length="78" mass="9110">MTDEYSDPRKKGGELERKFIKNFHLYSNEVARTHLQGPIAPLSPPEFPHPSFVVLIATYKWLLDYLSTSTFLFFESFL</sequence>
<dbReference type="EMBL" id="UZAJ01000535">
    <property type="protein sequence ID" value="VDO28669.1"/>
    <property type="molecule type" value="Genomic_DNA"/>
</dbReference>
<dbReference type="WBParaSite" id="OFLC_0000120801-mRNA-1">
    <property type="protein sequence ID" value="OFLC_0000120801-mRNA-1"/>
    <property type="gene ID" value="OFLC_0000120801"/>
</dbReference>
<dbReference type="Proteomes" id="UP000267606">
    <property type="component" value="Unassembled WGS sequence"/>
</dbReference>
<reference evidence="3" key="1">
    <citation type="submission" date="2016-06" db="UniProtKB">
        <authorList>
            <consortium name="WormBaseParasite"/>
        </authorList>
    </citation>
    <scope>IDENTIFICATION</scope>
</reference>
<keyword evidence="2" id="KW-1185">Reference proteome</keyword>
<organism evidence="3">
    <name type="scientific">Onchocerca flexuosa</name>
    <dbReference type="NCBI Taxonomy" id="387005"/>
    <lineage>
        <taxon>Eukaryota</taxon>
        <taxon>Metazoa</taxon>
        <taxon>Ecdysozoa</taxon>
        <taxon>Nematoda</taxon>
        <taxon>Chromadorea</taxon>
        <taxon>Rhabditida</taxon>
        <taxon>Spirurina</taxon>
        <taxon>Spiruromorpha</taxon>
        <taxon>Filarioidea</taxon>
        <taxon>Onchocercidae</taxon>
        <taxon>Onchocerca</taxon>
    </lineage>
</organism>
<name>A0A183H149_9BILA</name>
<evidence type="ECO:0000313" key="3">
    <source>
        <dbReference type="WBParaSite" id="OFLC_0000120801-mRNA-1"/>
    </source>
</evidence>
<gene>
    <name evidence="1" type="ORF">OFLC_LOCUS1209</name>
</gene>
<accession>A0A183H149</accession>
<dbReference type="AlphaFoldDB" id="A0A183H149"/>
<evidence type="ECO:0000313" key="1">
    <source>
        <dbReference type="EMBL" id="VDO28669.1"/>
    </source>
</evidence>
<reference evidence="1 2" key="2">
    <citation type="submission" date="2018-11" db="EMBL/GenBank/DDBJ databases">
        <authorList>
            <consortium name="Pathogen Informatics"/>
        </authorList>
    </citation>
    <scope>NUCLEOTIDE SEQUENCE [LARGE SCALE GENOMIC DNA]</scope>
</reference>
<protein>
    <submittedName>
        <fullName evidence="1 3">Uncharacterized protein</fullName>
    </submittedName>
</protein>
<proteinExistence type="predicted"/>